<reference evidence="2" key="1">
    <citation type="journal article" date="2019" name="Int. J. Syst. Evol. Microbiol.">
        <title>The Global Catalogue of Microorganisms (GCM) 10K type strain sequencing project: providing services to taxonomists for standard genome sequencing and annotation.</title>
        <authorList>
            <consortium name="The Broad Institute Genomics Platform"/>
            <consortium name="The Broad Institute Genome Sequencing Center for Infectious Disease"/>
            <person name="Wu L."/>
            <person name="Ma J."/>
        </authorList>
    </citation>
    <scope>NUCLEOTIDE SEQUENCE [LARGE SCALE GENOMIC DNA]</scope>
    <source>
        <strain evidence="2">CECT 7184</strain>
    </source>
</reference>
<gene>
    <name evidence="1" type="ORF">ACFPU1_16420</name>
</gene>
<comment type="caution">
    <text evidence="1">The sequence shown here is derived from an EMBL/GenBank/DDBJ whole genome shotgun (WGS) entry which is preliminary data.</text>
</comment>
<dbReference type="EMBL" id="JBHSOZ010000010">
    <property type="protein sequence ID" value="MFC5714336.1"/>
    <property type="molecule type" value="Genomic_DNA"/>
</dbReference>
<organism evidence="1 2">
    <name type="scientific">Thalassorhabdus alkalitolerans</name>
    <dbReference type="NCBI Taxonomy" id="2282697"/>
    <lineage>
        <taxon>Bacteria</taxon>
        <taxon>Bacillati</taxon>
        <taxon>Bacillota</taxon>
        <taxon>Bacilli</taxon>
        <taxon>Bacillales</taxon>
        <taxon>Bacillaceae</taxon>
        <taxon>Thalassorhabdus</taxon>
    </lineage>
</organism>
<accession>A0ABW0YRD4</accession>
<evidence type="ECO:0000313" key="2">
    <source>
        <dbReference type="Proteomes" id="UP001596142"/>
    </source>
</evidence>
<evidence type="ECO:0000313" key="1">
    <source>
        <dbReference type="EMBL" id="MFC5714336.1"/>
    </source>
</evidence>
<dbReference type="RefSeq" id="WP_385943522.1">
    <property type="nucleotide sequence ID" value="NZ_JBHSPG010000004.1"/>
</dbReference>
<keyword evidence="2" id="KW-1185">Reference proteome</keyword>
<sequence>MKGSVAAIKQGYDLPLIHISYQTRLDSLLEKLFHYEKAVYSPCL</sequence>
<dbReference type="Proteomes" id="UP001596142">
    <property type="component" value="Unassembled WGS sequence"/>
</dbReference>
<protein>
    <submittedName>
        <fullName evidence="1">Uncharacterized protein</fullName>
    </submittedName>
</protein>
<proteinExistence type="predicted"/>
<name>A0ABW0YRD4_9BACI</name>